<proteinExistence type="inferred from homology"/>
<gene>
    <name evidence="19" type="ORF">BJG266_LOCUS26121</name>
    <name evidence="20" type="ORF">QVE165_LOCUS52034</name>
</gene>
<organism evidence="19 22">
    <name type="scientific">Adineta steineri</name>
    <dbReference type="NCBI Taxonomy" id="433720"/>
    <lineage>
        <taxon>Eukaryota</taxon>
        <taxon>Metazoa</taxon>
        <taxon>Spiralia</taxon>
        <taxon>Gnathifera</taxon>
        <taxon>Rotifera</taxon>
        <taxon>Eurotatoria</taxon>
        <taxon>Bdelloidea</taxon>
        <taxon>Adinetida</taxon>
        <taxon>Adinetidae</taxon>
        <taxon>Adineta</taxon>
    </lineage>
</organism>
<dbReference type="Proteomes" id="UP000663877">
    <property type="component" value="Unassembled WGS sequence"/>
</dbReference>
<evidence type="ECO:0000256" key="17">
    <source>
        <dbReference type="ARBA" id="ARBA00058763"/>
    </source>
</evidence>
<keyword evidence="7" id="KW-0378">Hydrolase</keyword>
<dbReference type="SMART" id="SM00175">
    <property type="entry name" value="RAB"/>
    <property type="match status" value="1"/>
</dbReference>
<keyword evidence="8" id="KW-0460">Magnesium</keyword>
<reference evidence="19" key="1">
    <citation type="submission" date="2021-02" db="EMBL/GenBank/DDBJ databases">
        <authorList>
            <person name="Nowell W R."/>
        </authorList>
    </citation>
    <scope>NUCLEOTIDE SEQUENCE</scope>
</reference>
<evidence type="ECO:0000256" key="14">
    <source>
        <dbReference type="ARBA" id="ARBA00023289"/>
    </source>
</evidence>
<dbReference type="OrthoDB" id="413584at2759"/>
<dbReference type="Gene3D" id="3.40.50.300">
    <property type="entry name" value="P-loop containing nucleotide triphosphate hydrolases"/>
    <property type="match status" value="1"/>
</dbReference>
<dbReference type="EMBL" id="CAJNOM010001182">
    <property type="protein sequence ID" value="CAF1596722.1"/>
    <property type="molecule type" value="Genomic_DNA"/>
</dbReference>
<evidence type="ECO:0000256" key="3">
    <source>
        <dbReference type="ARBA" id="ARBA00011984"/>
    </source>
</evidence>
<evidence type="ECO:0000256" key="15">
    <source>
        <dbReference type="ARBA" id="ARBA00037794"/>
    </source>
</evidence>
<dbReference type="NCBIfam" id="TIGR00231">
    <property type="entry name" value="small_GTP"/>
    <property type="match status" value="1"/>
</dbReference>
<evidence type="ECO:0000313" key="19">
    <source>
        <dbReference type="EMBL" id="CAF1187232.1"/>
    </source>
</evidence>
<dbReference type="EC" id="3.6.5.2" evidence="3"/>
<evidence type="ECO:0000256" key="7">
    <source>
        <dbReference type="ARBA" id="ARBA00022801"/>
    </source>
</evidence>
<evidence type="ECO:0000256" key="5">
    <source>
        <dbReference type="ARBA" id="ARBA00022723"/>
    </source>
</evidence>
<keyword evidence="6" id="KW-0547">Nucleotide-binding</keyword>
<evidence type="ECO:0000256" key="8">
    <source>
        <dbReference type="ARBA" id="ARBA00022842"/>
    </source>
</evidence>
<dbReference type="PANTHER" id="PTHR47977">
    <property type="entry name" value="RAS-RELATED PROTEIN RAB"/>
    <property type="match status" value="1"/>
</dbReference>
<evidence type="ECO:0000313" key="20">
    <source>
        <dbReference type="EMBL" id="CAF1596722.1"/>
    </source>
</evidence>
<evidence type="ECO:0000256" key="10">
    <source>
        <dbReference type="ARBA" id="ARBA00023034"/>
    </source>
</evidence>
<dbReference type="InterPro" id="IPR050227">
    <property type="entry name" value="Rab"/>
</dbReference>
<dbReference type="EMBL" id="CAJNOI010000212">
    <property type="protein sequence ID" value="CAF1187232.1"/>
    <property type="molecule type" value="Genomic_DNA"/>
</dbReference>
<evidence type="ECO:0000256" key="12">
    <source>
        <dbReference type="ARBA" id="ARBA00023136"/>
    </source>
</evidence>
<dbReference type="FunFam" id="3.40.50.300:FF:000707">
    <property type="entry name" value="RAB36, member RAS oncogene family"/>
    <property type="match status" value="1"/>
</dbReference>
<evidence type="ECO:0000256" key="9">
    <source>
        <dbReference type="ARBA" id="ARBA00022927"/>
    </source>
</evidence>
<evidence type="ECO:0000256" key="1">
    <source>
        <dbReference type="ARBA" id="ARBA00001946"/>
    </source>
</evidence>
<evidence type="ECO:0000313" key="21">
    <source>
        <dbReference type="Proteomes" id="UP000663832"/>
    </source>
</evidence>
<keyword evidence="14" id="KW-0636">Prenylation</keyword>
<dbReference type="SMART" id="SM00173">
    <property type="entry name" value="RAS"/>
    <property type="match status" value="1"/>
</dbReference>
<evidence type="ECO:0000256" key="18">
    <source>
        <dbReference type="ARBA" id="ARBA00067830"/>
    </source>
</evidence>
<comment type="catalytic activity">
    <reaction evidence="16">
        <text>GTP + H2O = GDP + phosphate + H(+)</text>
        <dbReference type="Rhea" id="RHEA:19669"/>
        <dbReference type="ChEBI" id="CHEBI:15377"/>
        <dbReference type="ChEBI" id="CHEBI:15378"/>
        <dbReference type="ChEBI" id="CHEBI:37565"/>
        <dbReference type="ChEBI" id="CHEBI:43474"/>
        <dbReference type="ChEBI" id="CHEBI:58189"/>
        <dbReference type="EC" id="3.6.5.2"/>
    </reaction>
    <physiologicalReaction direction="left-to-right" evidence="16">
        <dbReference type="Rhea" id="RHEA:19670"/>
    </physiologicalReaction>
</comment>
<keyword evidence="4" id="KW-0813">Transport</keyword>
<dbReference type="PROSITE" id="PS51421">
    <property type="entry name" value="RAS"/>
    <property type="match status" value="1"/>
</dbReference>
<evidence type="ECO:0000256" key="16">
    <source>
        <dbReference type="ARBA" id="ARBA00047660"/>
    </source>
</evidence>
<evidence type="ECO:0000313" key="22">
    <source>
        <dbReference type="Proteomes" id="UP000663877"/>
    </source>
</evidence>
<name>A0A814VEA8_9BILA</name>
<accession>A0A814VEA8</accession>
<keyword evidence="10" id="KW-0333">Golgi apparatus</keyword>
<comment type="function">
    <text evidence="17">The small GTPases Rab are key regulators of intracellular membrane trafficking, from the formation of transport vesicles to their fusion with membranes. Rabs cycle between an inactive GDP-bound form and an active GTP-bound form that is able to recruit to membranes different sets of downstream effectors directly responsible for vesicle formation, movement, tethering and fusion.</text>
</comment>
<dbReference type="SMART" id="SM00174">
    <property type="entry name" value="RHO"/>
    <property type="match status" value="1"/>
</dbReference>
<keyword evidence="12" id="KW-0472">Membrane</keyword>
<dbReference type="SUPFAM" id="SSF52540">
    <property type="entry name" value="P-loop containing nucleoside triphosphate hydrolases"/>
    <property type="match status" value="1"/>
</dbReference>
<dbReference type="InterPro" id="IPR005225">
    <property type="entry name" value="Small_GTP-bd"/>
</dbReference>
<evidence type="ECO:0000256" key="6">
    <source>
        <dbReference type="ARBA" id="ARBA00022741"/>
    </source>
</evidence>
<keyword evidence="5" id="KW-0479">Metal-binding</keyword>
<dbReference type="GO" id="GO:0046872">
    <property type="term" value="F:metal ion binding"/>
    <property type="evidence" value="ECO:0007669"/>
    <property type="project" value="UniProtKB-KW"/>
</dbReference>
<dbReference type="PROSITE" id="PS51419">
    <property type="entry name" value="RAB"/>
    <property type="match status" value="1"/>
</dbReference>
<protein>
    <recommendedName>
        <fullName evidence="18">Ras-related protein Rab-36</fullName>
        <ecNumber evidence="3">3.6.5.2</ecNumber>
    </recommendedName>
</protein>
<evidence type="ECO:0000256" key="4">
    <source>
        <dbReference type="ARBA" id="ARBA00022448"/>
    </source>
</evidence>
<keyword evidence="21" id="KW-1185">Reference proteome</keyword>
<comment type="subcellular location">
    <subcellularLocation>
        <location evidence="15">Golgi apparatus membrane</location>
        <topology evidence="15">Lipid-anchor</topology>
    </subcellularLocation>
</comment>
<dbReference type="GO" id="GO:0003925">
    <property type="term" value="F:G protein activity"/>
    <property type="evidence" value="ECO:0007669"/>
    <property type="project" value="UniProtKB-EC"/>
</dbReference>
<dbReference type="GO" id="GO:0000139">
    <property type="term" value="C:Golgi membrane"/>
    <property type="evidence" value="ECO:0007669"/>
    <property type="project" value="UniProtKB-SubCell"/>
</dbReference>
<comment type="cofactor">
    <cofactor evidence="1">
        <name>Mg(2+)</name>
        <dbReference type="ChEBI" id="CHEBI:18420"/>
    </cofactor>
</comment>
<evidence type="ECO:0000256" key="2">
    <source>
        <dbReference type="ARBA" id="ARBA00006270"/>
    </source>
</evidence>
<dbReference type="GO" id="GO:0005525">
    <property type="term" value="F:GTP binding"/>
    <property type="evidence" value="ECO:0007669"/>
    <property type="project" value="UniProtKB-KW"/>
</dbReference>
<evidence type="ECO:0000256" key="11">
    <source>
        <dbReference type="ARBA" id="ARBA00023134"/>
    </source>
</evidence>
<comment type="caution">
    <text evidence="19">The sequence shown here is derived from an EMBL/GenBank/DDBJ whole genome shotgun (WGS) entry which is preliminary data.</text>
</comment>
<dbReference type="InterPro" id="IPR027417">
    <property type="entry name" value="P-loop_NTPase"/>
</dbReference>
<dbReference type="Proteomes" id="UP000663832">
    <property type="component" value="Unassembled WGS sequence"/>
</dbReference>
<dbReference type="InterPro" id="IPR001806">
    <property type="entry name" value="Small_GTPase"/>
</dbReference>
<comment type="similarity">
    <text evidence="2">Belongs to the small GTPase superfamily. Rab family.</text>
</comment>
<dbReference type="SMART" id="SM00176">
    <property type="entry name" value="RAN"/>
    <property type="match status" value="1"/>
</dbReference>
<keyword evidence="13" id="KW-0449">Lipoprotein</keyword>
<sequence>MDANLFYRLESQMPIATLTNSIPSDRKIDQFVPPYGYLSSIDAFPSFDENVINYSTNQRSQKPSNLICKLVLIGDVAVGKSCLATRLCHNTFDRNYKATIGVDFEVEKFLILGVPMSLQIWDTAGQERFKCIAAAYYRGAHVIIAVFDMNDLDTLKSAERWINEALKTIATDNPLIYLVGSKRDLITDDKVYAKIDQTARITAKRVNAEFWSVSSLTGHQVQEFFKRIACVSYQMLVKQQLNSSNTSTEKLTAKTQLAVSLNSNNYNTKQQSKENCCST</sequence>
<dbReference type="PRINTS" id="PR00449">
    <property type="entry name" value="RASTRNSFRMNG"/>
</dbReference>
<dbReference type="GO" id="GO:0015031">
    <property type="term" value="P:protein transport"/>
    <property type="evidence" value="ECO:0007669"/>
    <property type="project" value="UniProtKB-KW"/>
</dbReference>
<dbReference type="AlphaFoldDB" id="A0A814VEA8"/>
<evidence type="ECO:0000256" key="13">
    <source>
        <dbReference type="ARBA" id="ARBA00023288"/>
    </source>
</evidence>
<keyword evidence="9" id="KW-0653">Protein transport</keyword>
<keyword evidence="11" id="KW-0342">GTP-binding</keyword>
<dbReference type="Pfam" id="PF00071">
    <property type="entry name" value="Ras"/>
    <property type="match status" value="1"/>
</dbReference>